<keyword evidence="2" id="KW-1185">Reference proteome</keyword>
<organism evidence="1 2">
    <name type="scientific">Dendrobium nobile</name>
    <name type="common">Orchid</name>
    <dbReference type="NCBI Taxonomy" id="94219"/>
    <lineage>
        <taxon>Eukaryota</taxon>
        <taxon>Viridiplantae</taxon>
        <taxon>Streptophyta</taxon>
        <taxon>Embryophyta</taxon>
        <taxon>Tracheophyta</taxon>
        <taxon>Spermatophyta</taxon>
        <taxon>Magnoliopsida</taxon>
        <taxon>Liliopsida</taxon>
        <taxon>Asparagales</taxon>
        <taxon>Orchidaceae</taxon>
        <taxon>Epidendroideae</taxon>
        <taxon>Malaxideae</taxon>
        <taxon>Dendrobiinae</taxon>
        <taxon>Dendrobium</taxon>
    </lineage>
</organism>
<sequence length="149" mass="18025">MNIFTLSNSHISPFKNTHKFTFQNHTFLLFQEIHNFHLLKHKHTQATLSLNFYKHHPSKIHTSSSHHFFQNTQVNFQTNINIHFSLLFHKYNFYLSKLYKFYISEFMYFTISNFIHFSLNTSTFSKYFIFPYKTFPTYTSTIITNDLPS</sequence>
<dbReference type="EMBL" id="JAGYWB010000013">
    <property type="protein sequence ID" value="KAI0499482.1"/>
    <property type="molecule type" value="Genomic_DNA"/>
</dbReference>
<gene>
    <name evidence="1" type="ORF">KFK09_017686</name>
</gene>
<dbReference type="AlphaFoldDB" id="A0A8T3AUT3"/>
<evidence type="ECO:0000313" key="1">
    <source>
        <dbReference type="EMBL" id="KAI0499482.1"/>
    </source>
</evidence>
<evidence type="ECO:0000313" key="2">
    <source>
        <dbReference type="Proteomes" id="UP000829196"/>
    </source>
</evidence>
<protein>
    <submittedName>
        <fullName evidence="1">Uncharacterized protein</fullName>
    </submittedName>
</protein>
<accession>A0A8T3AUT3</accession>
<dbReference type="Proteomes" id="UP000829196">
    <property type="component" value="Unassembled WGS sequence"/>
</dbReference>
<name>A0A8T3AUT3_DENNO</name>
<reference evidence="1" key="1">
    <citation type="journal article" date="2022" name="Front. Genet.">
        <title>Chromosome-Scale Assembly of the Dendrobium nobile Genome Provides Insights Into the Molecular Mechanism of the Biosynthesis of the Medicinal Active Ingredient of Dendrobium.</title>
        <authorList>
            <person name="Xu Q."/>
            <person name="Niu S.-C."/>
            <person name="Li K.-L."/>
            <person name="Zheng P.-J."/>
            <person name="Zhang X.-J."/>
            <person name="Jia Y."/>
            <person name="Liu Y."/>
            <person name="Niu Y.-X."/>
            <person name="Yu L.-H."/>
            <person name="Chen D.-F."/>
            <person name="Zhang G.-Q."/>
        </authorList>
    </citation>
    <scope>NUCLEOTIDE SEQUENCE</scope>
    <source>
        <tissue evidence="1">Leaf</tissue>
    </source>
</reference>
<proteinExistence type="predicted"/>
<comment type="caution">
    <text evidence="1">The sequence shown here is derived from an EMBL/GenBank/DDBJ whole genome shotgun (WGS) entry which is preliminary data.</text>
</comment>